<name>A0AAV4ICV4_9GAST</name>
<comment type="caution">
    <text evidence="1">The sequence shown here is derived from an EMBL/GenBank/DDBJ whole genome shotgun (WGS) entry which is preliminary data.</text>
</comment>
<protein>
    <submittedName>
        <fullName evidence="1">Uncharacterized protein</fullName>
    </submittedName>
</protein>
<evidence type="ECO:0000313" key="2">
    <source>
        <dbReference type="Proteomes" id="UP000762676"/>
    </source>
</evidence>
<accession>A0AAV4ICV4</accession>
<dbReference type="AlphaFoldDB" id="A0AAV4ICV4"/>
<evidence type="ECO:0000313" key="1">
    <source>
        <dbReference type="EMBL" id="GFS08023.1"/>
    </source>
</evidence>
<dbReference type="EMBL" id="BMAT01006184">
    <property type="protein sequence ID" value="GFS08023.1"/>
    <property type="molecule type" value="Genomic_DNA"/>
</dbReference>
<organism evidence="1 2">
    <name type="scientific">Elysia marginata</name>
    <dbReference type="NCBI Taxonomy" id="1093978"/>
    <lineage>
        <taxon>Eukaryota</taxon>
        <taxon>Metazoa</taxon>
        <taxon>Spiralia</taxon>
        <taxon>Lophotrochozoa</taxon>
        <taxon>Mollusca</taxon>
        <taxon>Gastropoda</taxon>
        <taxon>Heterobranchia</taxon>
        <taxon>Euthyneura</taxon>
        <taxon>Panpulmonata</taxon>
        <taxon>Sacoglossa</taxon>
        <taxon>Placobranchoidea</taxon>
        <taxon>Plakobranchidae</taxon>
        <taxon>Elysia</taxon>
    </lineage>
</organism>
<dbReference type="Proteomes" id="UP000762676">
    <property type="component" value="Unassembled WGS sequence"/>
</dbReference>
<keyword evidence="2" id="KW-1185">Reference proteome</keyword>
<reference evidence="1 2" key="1">
    <citation type="journal article" date="2021" name="Elife">
        <title>Chloroplast acquisition without the gene transfer in kleptoplastic sea slugs, Plakobranchus ocellatus.</title>
        <authorList>
            <person name="Maeda T."/>
            <person name="Takahashi S."/>
            <person name="Yoshida T."/>
            <person name="Shimamura S."/>
            <person name="Takaki Y."/>
            <person name="Nagai Y."/>
            <person name="Toyoda A."/>
            <person name="Suzuki Y."/>
            <person name="Arimoto A."/>
            <person name="Ishii H."/>
            <person name="Satoh N."/>
            <person name="Nishiyama T."/>
            <person name="Hasebe M."/>
            <person name="Maruyama T."/>
            <person name="Minagawa J."/>
            <person name="Obokata J."/>
            <person name="Shigenobu S."/>
        </authorList>
    </citation>
    <scope>NUCLEOTIDE SEQUENCE [LARGE SCALE GENOMIC DNA]</scope>
</reference>
<sequence>MRLSRHSLFQYCLVKVINVDEVRSCASALTAAGNPDSNALPTAPAPSTRYAERHQNCANSPKLGDACTVAGTSGKEESDAKKKSLGLPAIETLLDLLLVFTDRYGGDESPIGGKMLISSAGVELELSWLESVDLWASSVKVLTQRLAQTKGVCGLDAGTIHSMLILYPPLPHPPHPRPLFSYR</sequence>
<gene>
    <name evidence="1" type="ORF">ElyMa_003005000</name>
</gene>
<proteinExistence type="predicted"/>